<organism evidence="1 2">
    <name type="scientific">Paenibacillus lautus</name>
    <name type="common">Bacillus lautus</name>
    <dbReference type="NCBI Taxonomy" id="1401"/>
    <lineage>
        <taxon>Bacteria</taxon>
        <taxon>Bacillati</taxon>
        <taxon>Bacillota</taxon>
        <taxon>Bacilli</taxon>
        <taxon>Bacillales</taxon>
        <taxon>Paenibacillaceae</taxon>
        <taxon>Paenibacillus</taxon>
    </lineage>
</organism>
<dbReference type="STRING" id="1401.BK123_19320"/>
<comment type="caution">
    <text evidence="1">The sequence shown here is derived from an EMBL/GenBank/DDBJ whole genome shotgun (WGS) entry which is preliminary data.</text>
</comment>
<proteinExistence type="predicted"/>
<dbReference type="Proteomes" id="UP000187074">
    <property type="component" value="Unassembled WGS sequence"/>
</dbReference>
<dbReference type="AlphaFoldDB" id="A0A1R1B080"/>
<evidence type="ECO:0000313" key="2">
    <source>
        <dbReference type="Proteomes" id="UP000187074"/>
    </source>
</evidence>
<gene>
    <name evidence="1" type="ORF">BK123_19320</name>
</gene>
<dbReference type="RefSeq" id="WP_076323989.1">
    <property type="nucleotide sequence ID" value="NZ_BOSB01000006.1"/>
</dbReference>
<evidence type="ECO:0000313" key="1">
    <source>
        <dbReference type="EMBL" id="OME91599.1"/>
    </source>
</evidence>
<dbReference type="EMBL" id="MRTF01000006">
    <property type="protein sequence ID" value="OME91599.1"/>
    <property type="molecule type" value="Genomic_DNA"/>
</dbReference>
<name>A0A1R1B080_PAELA</name>
<accession>A0A1R1B080</accession>
<reference evidence="1 2" key="1">
    <citation type="submission" date="2016-11" db="EMBL/GenBank/DDBJ databases">
        <title>Paenibacillus species isolates.</title>
        <authorList>
            <person name="Beno S.M."/>
        </authorList>
    </citation>
    <scope>NUCLEOTIDE SEQUENCE [LARGE SCALE GENOMIC DNA]</scope>
    <source>
        <strain evidence="1 2">FSL F4-0100</strain>
    </source>
</reference>
<sequence length="78" mass="8929">MDLNRYNHHDEISDLLRITYTLNSSGEDGIVVEKRSGRLCFWISTLSNMATRNPKTTAIGSTIRQRSGRYIAKVVMIR</sequence>
<protein>
    <submittedName>
        <fullName evidence="1">Uncharacterized protein</fullName>
    </submittedName>
</protein>